<gene>
    <name evidence="2" type="ORF">DH2020_004177</name>
</gene>
<evidence type="ECO:0000313" key="3">
    <source>
        <dbReference type="Proteomes" id="UP001318860"/>
    </source>
</evidence>
<proteinExistence type="predicted"/>
<reference evidence="2 3" key="1">
    <citation type="journal article" date="2021" name="Comput. Struct. Biotechnol. J.">
        <title>De novo genome assembly of the potent medicinal plant Rehmannia glutinosa using nanopore technology.</title>
        <authorList>
            <person name="Ma L."/>
            <person name="Dong C."/>
            <person name="Song C."/>
            <person name="Wang X."/>
            <person name="Zheng X."/>
            <person name="Niu Y."/>
            <person name="Chen S."/>
            <person name="Feng W."/>
        </authorList>
    </citation>
    <scope>NUCLEOTIDE SEQUENCE [LARGE SCALE GENOMIC DNA]</scope>
    <source>
        <strain evidence="2">DH-2019</strain>
    </source>
</reference>
<organism evidence="2 3">
    <name type="scientific">Rehmannia glutinosa</name>
    <name type="common">Chinese foxglove</name>
    <dbReference type="NCBI Taxonomy" id="99300"/>
    <lineage>
        <taxon>Eukaryota</taxon>
        <taxon>Viridiplantae</taxon>
        <taxon>Streptophyta</taxon>
        <taxon>Embryophyta</taxon>
        <taxon>Tracheophyta</taxon>
        <taxon>Spermatophyta</taxon>
        <taxon>Magnoliopsida</taxon>
        <taxon>eudicotyledons</taxon>
        <taxon>Gunneridae</taxon>
        <taxon>Pentapetalae</taxon>
        <taxon>asterids</taxon>
        <taxon>lamiids</taxon>
        <taxon>Lamiales</taxon>
        <taxon>Orobanchaceae</taxon>
        <taxon>Rehmannieae</taxon>
        <taxon>Rehmannia</taxon>
    </lineage>
</organism>
<name>A0ABR0XNS2_REHGL</name>
<protein>
    <submittedName>
        <fullName evidence="2">Uncharacterized protein</fullName>
    </submittedName>
</protein>
<dbReference type="Proteomes" id="UP001318860">
    <property type="component" value="Unassembled WGS sequence"/>
</dbReference>
<dbReference type="PANTHER" id="PTHR48475">
    <property type="entry name" value="RIBONUCLEASE H"/>
    <property type="match status" value="1"/>
</dbReference>
<dbReference type="PANTHER" id="PTHR48475:SF2">
    <property type="entry name" value="RIBONUCLEASE H"/>
    <property type="match status" value="1"/>
</dbReference>
<feature type="compositionally biased region" description="Basic and acidic residues" evidence="1">
    <location>
        <begin position="140"/>
        <end position="154"/>
    </location>
</feature>
<evidence type="ECO:0000256" key="1">
    <source>
        <dbReference type="SAM" id="MobiDB-lite"/>
    </source>
</evidence>
<sequence length="322" mass="35879">MEVGAVREPVVSFGAEDQRGISPLHNDALDGGGDGGETYGDNPIRLRGRSNGAHRTGDPTGHHREQPRRKTRMVSFLIVDSFSTYNVIIGRPASNAFQAVVSTFHMKLQFVMEDGVGEVLVDQQVARKCYVEAIKKGEQKKSKRKEVESKRETNPLKMTKRKEKEEPDMISVKPQEELMSVEQVVGDPTKVTRIGTQLGSELIVGELAKQFTLFKLEQIPRDENVKVDHLSKIASSAIDCGTRTIIVLSDNTCILGHDVLVLNEGADWRNNISNYLTKSIMPEEKRKASRIQARALGYCLTGGVLYKRALSQPFLRCLSKEE</sequence>
<feature type="region of interest" description="Disordered" evidence="1">
    <location>
        <begin position="140"/>
        <end position="168"/>
    </location>
</feature>
<feature type="compositionally biased region" description="Basic and acidic residues" evidence="1">
    <location>
        <begin position="55"/>
        <end position="64"/>
    </location>
</feature>
<feature type="region of interest" description="Disordered" evidence="1">
    <location>
        <begin position="19"/>
        <end position="69"/>
    </location>
</feature>
<accession>A0ABR0XNS2</accession>
<comment type="caution">
    <text evidence="2">The sequence shown here is derived from an EMBL/GenBank/DDBJ whole genome shotgun (WGS) entry which is preliminary data.</text>
</comment>
<evidence type="ECO:0000313" key="2">
    <source>
        <dbReference type="EMBL" id="KAK6160796.1"/>
    </source>
</evidence>
<keyword evidence="3" id="KW-1185">Reference proteome</keyword>
<dbReference type="EMBL" id="JABTTQ020000003">
    <property type="protein sequence ID" value="KAK6160796.1"/>
    <property type="molecule type" value="Genomic_DNA"/>
</dbReference>